<dbReference type="GO" id="GO:0043709">
    <property type="term" value="P:cell adhesion involved in single-species biofilm formation"/>
    <property type="evidence" value="ECO:0007669"/>
    <property type="project" value="TreeGrafter"/>
</dbReference>
<keyword evidence="4" id="KW-1133">Transmembrane helix</keyword>
<dbReference type="Pfam" id="PF13675">
    <property type="entry name" value="PilJ"/>
    <property type="match status" value="1"/>
</dbReference>
<evidence type="ECO:0000256" key="2">
    <source>
        <dbReference type="ARBA" id="ARBA00012528"/>
    </source>
</evidence>
<dbReference type="GO" id="GO:0005886">
    <property type="term" value="C:plasma membrane"/>
    <property type="evidence" value="ECO:0007669"/>
    <property type="project" value="TreeGrafter"/>
</dbReference>
<dbReference type="PANTHER" id="PTHR45138:SF9">
    <property type="entry name" value="DIGUANYLATE CYCLASE DGCM-RELATED"/>
    <property type="match status" value="1"/>
</dbReference>
<dbReference type="InterPro" id="IPR050469">
    <property type="entry name" value="Diguanylate_Cyclase"/>
</dbReference>
<dbReference type="Pfam" id="PF00990">
    <property type="entry name" value="GGDEF"/>
    <property type="match status" value="1"/>
</dbReference>
<keyword evidence="5" id="KW-0472">Membrane</keyword>
<comment type="subcellular location">
    <subcellularLocation>
        <location evidence="1">Membrane</location>
        <topology evidence="1">Multi-pass membrane protein</topology>
    </subcellularLocation>
</comment>
<dbReference type="GO" id="GO:0052621">
    <property type="term" value="F:diguanylate cyclase activity"/>
    <property type="evidence" value="ECO:0007669"/>
    <property type="project" value="UniProtKB-EC"/>
</dbReference>
<evidence type="ECO:0000256" key="4">
    <source>
        <dbReference type="ARBA" id="ARBA00022989"/>
    </source>
</evidence>
<accession>A0A963YQQ0</accession>
<dbReference type="InterPro" id="IPR043128">
    <property type="entry name" value="Rev_trsase/Diguanyl_cyclase"/>
</dbReference>
<evidence type="ECO:0000256" key="1">
    <source>
        <dbReference type="ARBA" id="ARBA00004141"/>
    </source>
</evidence>
<dbReference type="FunFam" id="3.30.70.270:FF:000001">
    <property type="entry name" value="Diguanylate cyclase domain protein"/>
    <property type="match status" value="1"/>
</dbReference>
<evidence type="ECO:0000259" key="7">
    <source>
        <dbReference type="PROSITE" id="PS50887"/>
    </source>
</evidence>
<proteinExistence type="predicted"/>
<dbReference type="Gene3D" id="3.30.70.270">
    <property type="match status" value="1"/>
</dbReference>
<reference evidence="8" key="1">
    <citation type="journal article" date="2021" name="Microorganisms">
        <title>Acidisoma silvae sp. nov. and Acidisomacellulosilytica sp. nov., Two Acidophilic Bacteria Isolated from Decaying Wood, Hydrolyzing Cellulose and Producing Poly-3-hydroxybutyrate.</title>
        <authorList>
            <person name="Mieszkin S."/>
            <person name="Pouder E."/>
            <person name="Uroz S."/>
            <person name="Simon-Colin C."/>
            <person name="Alain K."/>
        </authorList>
    </citation>
    <scope>NUCLEOTIDE SEQUENCE</scope>
    <source>
        <strain evidence="8">HW T2.11</strain>
    </source>
</reference>
<dbReference type="EC" id="2.7.7.65" evidence="2"/>
<dbReference type="SUPFAM" id="SSF55073">
    <property type="entry name" value="Nucleotide cyclase"/>
    <property type="match status" value="1"/>
</dbReference>
<dbReference type="InterPro" id="IPR000160">
    <property type="entry name" value="GGDEF_dom"/>
</dbReference>
<feature type="domain" description="GGDEF" evidence="7">
    <location>
        <begin position="254"/>
        <end position="386"/>
    </location>
</feature>
<dbReference type="PANTHER" id="PTHR45138">
    <property type="entry name" value="REGULATORY COMPONENTS OF SENSORY TRANSDUCTION SYSTEM"/>
    <property type="match status" value="1"/>
</dbReference>
<dbReference type="InterPro" id="IPR029095">
    <property type="entry name" value="NarX-like_N"/>
</dbReference>
<dbReference type="InterPro" id="IPR029787">
    <property type="entry name" value="Nucleotide_cyclase"/>
</dbReference>
<evidence type="ECO:0000256" key="5">
    <source>
        <dbReference type="ARBA" id="ARBA00023136"/>
    </source>
</evidence>
<protein>
    <recommendedName>
        <fullName evidence="2">diguanylate cyclase</fullName>
        <ecNumber evidence="2">2.7.7.65</ecNumber>
    </recommendedName>
</protein>
<dbReference type="CDD" id="cd01949">
    <property type="entry name" value="GGDEF"/>
    <property type="match status" value="1"/>
</dbReference>
<keyword evidence="3" id="KW-0812">Transmembrane</keyword>
<name>A0A963YQQ0_9PROT</name>
<keyword evidence="9" id="KW-1185">Reference proteome</keyword>
<dbReference type="GO" id="GO:1902201">
    <property type="term" value="P:negative regulation of bacterial-type flagellum-dependent cell motility"/>
    <property type="evidence" value="ECO:0007669"/>
    <property type="project" value="TreeGrafter"/>
</dbReference>
<organism evidence="8 9">
    <name type="scientific">Acidisoma silvae</name>
    <dbReference type="NCBI Taxonomy" id="2802396"/>
    <lineage>
        <taxon>Bacteria</taxon>
        <taxon>Pseudomonadati</taxon>
        <taxon>Pseudomonadota</taxon>
        <taxon>Alphaproteobacteria</taxon>
        <taxon>Acetobacterales</taxon>
        <taxon>Acidocellaceae</taxon>
        <taxon>Acidisoma</taxon>
    </lineage>
</organism>
<dbReference type="RefSeq" id="WP_227320703.1">
    <property type="nucleotide sequence ID" value="NZ_JAESVB010000002.1"/>
</dbReference>
<comment type="caution">
    <text evidence="8">The sequence shown here is derived from an EMBL/GenBank/DDBJ whole genome shotgun (WGS) entry which is preliminary data.</text>
</comment>
<comment type="catalytic activity">
    <reaction evidence="6">
        <text>2 GTP = 3',3'-c-di-GMP + 2 diphosphate</text>
        <dbReference type="Rhea" id="RHEA:24898"/>
        <dbReference type="ChEBI" id="CHEBI:33019"/>
        <dbReference type="ChEBI" id="CHEBI:37565"/>
        <dbReference type="ChEBI" id="CHEBI:58805"/>
        <dbReference type="EC" id="2.7.7.65"/>
    </reaction>
</comment>
<evidence type="ECO:0000313" key="9">
    <source>
        <dbReference type="Proteomes" id="UP000708298"/>
    </source>
</evidence>
<sequence>MFARLSVSLERRLTLTYLLALAIVAGLTLVSHIVLMRVLVTQSGAAAIISLSDRQPMLSQRIASLAAQYADGDLAIRPLLVQTIDQFAQQHDELLRGDRAFGLMAPRLGDLHALYFSGDNPVHGMVERYVADARQVAALPPGSPTLKPLLADLFAAADGPLVLGLGEVVQAHQRRSDQQLAELADMQDVTLLVILMTLLMEALTIFRPMVRYVSGYARQLLTLATVDPLTDVLNRRAFMDQGAQALARARTAAAPVSVLMVDADHFKRINDTYGHAGGDAVLKALAAALQAEIADPGLIGRYGGEEFVLLLPDMAVAAAWALAERLRAAVLRMTAESEGRPMSVSISIGLASAAAGDEGLDRLLPRADQALYRAKANGRNRVEVAE</sequence>
<dbReference type="PROSITE" id="PS50887">
    <property type="entry name" value="GGDEF"/>
    <property type="match status" value="1"/>
</dbReference>
<evidence type="ECO:0000313" key="8">
    <source>
        <dbReference type="EMBL" id="MCB8875061.1"/>
    </source>
</evidence>
<evidence type="ECO:0000256" key="3">
    <source>
        <dbReference type="ARBA" id="ARBA00022692"/>
    </source>
</evidence>
<dbReference type="NCBIfam" id="TIGR00254">
    <property type="entry name" value="GGDEF"/>
    <property type="match status" value="1"/>
</dbReference>
<dbReference type="AlphaFoldDB" id="A0A963YQQ0"/>
<gene>
    <name evidence="8" type="ORF">ASILVAE211_07700</name>
</gene>
<dbReference type="SMART" id="SM00267">
    <property type="entry name" value="GGDEF"/>
    <property type="match status" value="1"/>
</dbReference>
<dbReference type="Proteomes" id="UP000708298">
    <property type="component" value="Unassembled WGS sequence"/>
</dbReference>
<evidence type="ECO:0000256" key="6">
    <source>
        <dbReference type="ARBA" id="ARBA00034247"/>
    </source>
</evidence>
<reference evidence="8" key="2">
    <citation type="submission" date="2021-01" db="EMBL/GenBank/DDBJ databases">
        <authorList>
            <person name="Mieszkin S."/>
            <person name="Pouder E."/>
            <person name="Alain K."/>
        </authorList>
    </citation>
    <scope>NUCLEOTIDE SEQUENCE</scope>
    <source>
        <strain evidence="8">HW T2.11</strain>
    </source>
</reference>
<dbReference type="EMBL" id="JAESVB010000002">
    <property type="protein sequence ID" value="MCB8875061.1"/>
    <property type="molecule type" value="Genomic_DNA"/>
</dbReference>